<protein>
    <submittedName>
        <fullName evidence="2">SAP domain-containing protein</fullName>
    </submittedName>
</protein>
<dbReference type="Proteomes" id="UP000605970">
    <property type="component" value="Unassembled WGS sequence"/>
</dbReference>
<organism evidence="2 3">
    <name type="scientific">Meloidogyne graminicola</name>
    <dbReference type="NCBI Taxonomy" id="189291"/>
    <lineage>
        <taxon>Eukaryota</taxon>
        <taxon>Metazoa</taxon>
        <taxon>Ecdysozoa</taxon>
        <taxon>Nematoda</taxon>
        <taxon>Chromadorea</taxon>
        <taxon>Rhabditida</taxon>
        <taxon>Tylenchina</taxon>
        <taxon>Tylenchomorpha</taxon>
        <taxon>Tylenchoidea</taxon>
        <taxon>Meloidogynidae</taxon>
        <taxon>Meloidogyninae</taxon>
        <taxon>Meloidogyne</taxon>
    </lineage>
</organism>
<dbReference type="EMBL" id="JABEBT010000039">
    <property type="protein sequence ID" value="KAF7635645.1"/>
    <property type="molecule type" value="Genomic_DNA"/>
</dbReference>
<feature type="region of interest" description="Disordered" evidence="1">
    <location>
        <begin position="1"/>
        <end position="35"/>
    </location>
</feature>
<evidence type="ECO:0000256" key="1">
    <source>
        <dbReference type="SAM" id="MobiDB-lite"/>
    </source>
</evidence>
<name>A0A8S9ZQA8_9BILA</name>
<comment type="caution">
    <text evidence="2">The sequence shown here is derived from an EMBL/GenBank/DDBJ whole genome shotgun (WGS) entry which is preliminary data.</text>
</comment>
<proteinExistence type="predicted"/>
<evidence type="ECO:0000313" key="3">
    <source>
        <dbReference type="Proteomes" id="UP000605970"/>
    </source>
</evidence>
<accession>A0A8S9ZQA8</accession>
<gene>
    <name evidence="2" type="ORF">Mgra_00004888</name>
</gene>
<dbReference type="AlphaFoldDB" id="A0A8S9ZQA8"/>
<evidence type="ECO:0000313" key="2">
    <source>
        <dbReference type="EMBL" id="KAF7635645.1"/>
    </source>
</evidence>
<feature type="compositionally biased region" description="Polar residues" evidence="1">
    <location>
        <begin position="1"/>
        <end position="10"/>
    </location>
</feature>
<reference evidence="2" key="1">
    <citation type="journal article" date="2020" name="Ecol. Evol.">
        <title>Genome structure and content of the rice root-knot nematode (Meloidogyne graminicola).</title>
        <authorList>
            <person name="Phan N.T."/>
            <person name="Danchin E.G.J."/>
            <person name="Klopp C."/>
            <person name="Perfus-Barbeoch L."/>
            <person name="Kozlowski D.K."/>
            <person name="Koutsovoulos G.D."/>
            <person name="Lopez-Roques C."/>
            <person name="Bouchez O."/>
            <person name="Zahm M."/>
            <person name="Besnard G."/>
            <person name="Bellafiore S."/>
        </authorList>
    </citation>
    <scope>NUCLEOTIDE SEQUENCE</scope>
    <source>
        <strain evidence="2">VN-18</strain>
    </source>
</reference>
<sequence>MGPNENNNFYQKQHLNNNNEQNSSSTTTATSPFTQISTKPIHRIYSTNLIVEEEPTSTTTEELPEEWNNCVNQSLSGLTDLRVHELKKISIFRKLNNI</sequence>
<feature type="compositionally biased region" description="Low complexity" evidence="1">
    <location>
        <begin position="11"/>
        <end position="35"/>
    </location>
</feature>
<keyword evidence="3" id="KW-1185">Reference proteome</keyword>